<evidence type="ECO:0000256" key="3">
    <source>
        <dbReference type="ARBA" id="ARBA00022475"/>
    </source>
</evidence>
<feature type="transmembrane region" description="Helical" evidence="9">
    <location>
        <begin position="205"/>
        <end position="228"/>
    </location>
</feature>
<dbReference type="EC" id="2.7.4.9" evidence="7"/>
<dbReference type="GO" id="GO:0004798">
    <property type="term" value="F:dTMP kinase activity"/>
    <property type="evidence" value="ECO:0007669"/>
    <property type="project" value="UniProtKB-UniRule"/>
</dbReference>
<dbReference type="EMBL" id="CP012752">
    <property type="protein sequence ID" value="ALG05839.1"/>
    <property type="molecule type" value="Genomic_DNA"/>
</dbReference>
<sequence>MGRISTGGDQTARAEDTPSARSDASLAHRIRSVLAIRPFRRLWGVSFICSMGDWLSLLALTGLITKLTNDYAIQNYAFAGVVLTQLLPGLLFAPFGGLLADRFDRRKVMVVCDVMRAALLVSIAVVGSPIWLLIANFLVGCCQLLWIPSKDAAVPNLLRRKDQVETANQLSLVMTWGISVIAGAGLYALLYGISQQVFHVKLDDTGMGMATIIVGINALFYLTSAIIVATRIPELSIRVASTTAAKPDGEQAPEGNPGLWALLREGLRFIRSTRLVRGLLIGMTGAFAAAGALVGSSKPYSSSLMGGDSAFGWLFAALFVGIGSGMASATKMAQRIPHNRLFGISIVLAGLGLVPVAASPHLWVSLVAVAFVGACAGIAFLTGVTIIGTQVEDAIRGRINAIYQSLMKIILAGSMITVPLFIGLVRPRNVEIFGSAVRIDGTRPVLFVAGLIAALVGVIAYRQMDDRRSETILADLKAAIRGKPRRYTGLLIAVEGDTAQDTAAQSRLLTDWLRRFGNREIMLATDPTLNDRRLRAVLAGAELTGARAHALVAAAVRADIVEREIRPALDRGAIVVMERFVDSPFAHLSAVAGLDPEEMEGLTDWATAKLRPDLTVLLDRDPATLPQTKYQSSDHHWRVQNVLTDMASSDPDRYVVVDTDDDDDATAQRVQTAVRGAIAARKLGLDEGERTPVEA</sequence>
<comment type="subcellular location">
    <subcellularLocation>
        <location evidence="1">Cell inner membrane</location>
        <topology evidence="1">Multi-pass membrane protein</topology>
    </subcellularLocation>
</comment>
<comment type="caution">
    <text evidence="7">Lacks conserved residue(s) required for the propagation of feature annotation.</text>
</comment>
<dbReference type="KEGG" id="kphy:AOZ06_01910"/>
<evidence type="ECO:0000256" key="5">
    <source>
        <dbReference type="ARBA" id="ARBA00022989"/>
    </source>
</evidence>
<keyword evidence="12" id="KW-1185">Reference proteome</keyword>
<dbReference type="Proteomes" id="UP000063699">
    <property type="component" value="Chromosome"/>
</dbReference>
<proteinExistence type="inferred from homology"/>
<gene>
    <name evidence="7" type="primary">tmk</name>
    <name evidence="11" type="ORF">AOZ06_01910</name>
</gene>
<evidence type="ECO:0000256" key="8">
    <source>
        <dbReference type="SAM" id="MobiDB-lite"/>
    </source>
</evidence>
<dbReference type="InterPro" id="IPR036259">
    <property type="entry name" value="MFS_trans_sf"/>
</dbReference>
<keyword evidence="7" id="KW-0067">ATP-binding</keyword>
<feature type="transmembrane region" description="Helical" evidence="9">
    <location>
        <begin position="341"/>
        <end position="358"/>
    </location>
</feature>
<feature type="transmembrane region" description="Helical" evidence="9">
    <location>
        <begin position="76"/>
        <end position="96"/>
    </location>
</feature>
<comment type="similarity">
    <text evidence="7">Belongs to the thymidylate kinase family.</text>
</comment>
<dbReference type="GO" id="GO:0006235">
    <property type="term" value="P:dTTP biosynthetic process"/>
    <property type="evidence" value="ECO:0007669"/>
    <property type="project" value="UniProtKB-UniRule"/>
</dbReference>
<dbReference type="PANTHER" id="PTHR23513">
    <property type="entry name" value="INTEGRAL MEMBRANE EFFLUX PROTEIN-RELATED"/>
    <property type="match status" value="1"/>
</dbReference>
<feature type="region of interest" description="Disordered" evidence="8">
    <location>
        <begin position="1"/>
        <end position="20"/>
    </location>
</feature>
<keyword evidence="5 9" id="KW-1133">Transmembrane helix</keyword>
<accession>A0A0N7F2H4</accession>
<name>A0A0N7F2H4_9PSEU</name>
<reference evidence="11 12" key="1">
    <citation type="submission" date="2015-07" db="EMBL/GenBank/DDBJ databases">
        <title>Genome sequencing of Kibdelosporangium phytohabitans.</title>
        <authorList>
            <person name="Qin S."/>
            <person name="Xing K."/>
        </authorList>
    </citation>
    <scope>NUCLEOTIDE SEQUENCE [LARGE SCALE GENOMIC DNA]</scope>
    <source>
        <strain evidence="11 12">KLBMP1111</strain>
    </source>
</reference>
<dbReference type="InterPro" id="IPR039430">
    <property type="entry name" value="Thymidylate_kin-like_dom"/>
</dbReference>
<dbReference type="HAMAP" id="MF_00165">
    <property type="entry name" value="Thymidylate_kinase"/>
    <property type="match status" value="1"/>
</dbReference>
<evidence type="ECO:0000256" key="7">
    <source>
        <dbReference type="HAMAP-Rule" id="MF_00165"/>
    </source>
</evidence>
<dbReference type="Pfam" id="PF02223">
    <property type="entry name" value="Thymidylate_kin"/>
    <property type="match status" value="1"/>
</dbReference>
<feature type="transmembrane region" description="Helical" evidence="9">
    <location>
        <begin position="275"/>
        <end position="295"/>
    </location>
</feature>
<dbReference type="Gene3D" id="1.20.1250.20">
    <property type="entry name" value="MFS general substrate transporter like domains"/>
    <property type="match status" value="1"/>
</dbReference>
<keyword evidence="7" id="KW-0808">Transferase</keyword>
<feature type="transmembrane region" description="Helical" evidence="9">
    <location>
        <begin position="170"/>
        <end position="193"/>
    </location>
</feature>
<keyword evidence="7" id="KW-0545">Nucleotide biosynthesis</keyword>
<feature type="transmembrane region" description="Helical" evidence="9">
    <location>
        <begin position="409"/>
        <end position="425"/>
    </location>
</feature>
<keyword evidence="4 9" id="KW-0812">Transmembrane</keyword>
<dbReference type="InterPro" id="IPR011701">
    <property type="entry name" value="MFS"/>
</dbReference>
<evidence type="ECO:0000313" key="11">
    <source>
        <dbReference type="EMBL" id="ALG05839.1"/>
    </source>
</evidence>
<dbReference type="RefSeq" id="WP_054287818.1">
    <property type="nucleotide sequence ID" value="NZ_CP012752.1"/>
</dbReference>
<comment type="function">
    <text evidence="7">Phosphorylation of dTMP to form dTDP in both de novo and salvage pathways of dTTP synthesis.</text>
</comment>
<dbReference type="SUPFAM" id="SSF52540">
    <property type="entry name" value="P-loop containing nucleoside triphosphate hydrolases"/>
    <property type="match status" value="1"/>
</dbReference>
<dbReference type="PANTHER" id="PTHR23513:SF9">
    <property type="entry name" value="ENTEROBACTIN EXPORTER ENTS"/>
    <property type="match status" value="1"/>
</dbReference>
<evidence type="ECO:0000256" key="1">
    <source>
        <dbReference type="ARBA" id="ARBA00004429"/>
    </source>
</evidence>
<dbReference type="InterPro" id="IPR018094">
    <property type="entry name" value="Thymidylate_kinase"/>
</dbReference>
<dbReference type="Pfam" id="PF05977">
    <property type="entry name" value="MFS_3"/>
    <property type="match status" value="1"/>
</dbReference>
<keyword evidence="2" id="KW-0813">Transport</keyword>
<evidence type="ECO:0000256" key="2">
    <source>
        <dbReference type="ARBA" id="ARBA00022448"/>
    </source>
</evidence>
<dbReference type="AlphaFoldDB" id="A0A0N7F2H4"/>
<protein>
    <recommendedName>
        <fullName evidence="7">Thymidylate kinase</fullName>
        <ecNumber evidence="7">2.7.4.9</ecNumber>
    </recommendedName>
    <alternativeName>
        <fullName evidence="7">dTMP kinase</fullName>
    </alternativeName>
</protein>
<feature type="transmembrane region" description="Helical" evidence="9">
    <location>
        <begin position="445"/>
        <end position="461"/>
    </location>
</feature>
<keyword evidence="7" id="KW-0547">Nucleotide-binding</keyword>
<dbReference type="Pfam" id="PF07690">
    <property type="entry name" value="MFS_1"/>
    <property type="match status" value="1"/>
</dbReference>
<evidence type="ECO:0000313" key="12">
    <source>
        <dbReference type="Proteomes" id="UP000063699"/>
    </source>
</evidence>
<feature type="transmembrane region" description="Helical" evidence="9">
    <location>
        <begin position="364"/>
        <end position="388"/>
    </location>
</feature>
<dbReference type="InterPro" id="IPR010290">
    <property type="entry name" value="TM_effector"/>
</dbReference>
<dbReference type="GO" id="GO:0005524">
    <property type="term" value="F:ATP binding"/>
    <property type="evidence" value="ECO:0007669"/>
    <property type="project" value="UniProtKB-UniRule"/>
</dbReference>
<dbReference type="GO" id="GO:0022857">
    <property type="term" value="F:transmembrane transporter activity"/>
    <property type="evidence" value="ECO:0007669"/>
    <property type="project" value="InterPro"/>
</dbReference>
<dbReference type="GO" id="GO:0006233">
    <property type="term" value="P:dTDP biosynthetic process"/>
    <property type="evidence" value="ECO:0007669"/>
    <property type="project" value="InterPro"/>
</dbReference>
<evidence type="ECO:0000256" key="9">
    <source>
        <dbReference type="SAM" id="Phobius"/>
    </source>
</evidence>
<evidence type="ECO:0000256" key="6">
    <source>
        <dbReference type="ARBA" id="ARBA00023136"/>
    </source>
</evidence>
<dbReference type="CDD" id="cd06173">
    <property type="entry name" value="MFS_MefA_like"/>
    <property type="match status" value="1"/>
</dbReference>
<evidence type="ECO:0000256" key="4">
    <source>
        <dbReference type="ARBA" id="ARBA00022692"/>
    </source>
</evidence>
<dbReference type="Gene3D" id="3.40.50.300">
    <property type="entry name" value="P-loop containing nucleotide triphosphate hydrolases"/>
    <property type="match status" value="1"/>
</dbReference>
<keyword evidence="3" id="KW-1003">Cell membrane</keyword>
<evidence type="ECO:0000259" key="10">
    <source>
        <dbReference type="Pfam" id="PF02223"/>
    </source>
</evidence>
<organism evidence="11 12">
    <name type="scientific">Kibdelosporangium phytohabitans</name>
    <dbReference type="NCBI Taxonomy" id="860235"/>
    <lineage>
        <taxon>Bacteria</taxon>
        <taxon>Bacillati</taxon>
        <taxon>Actinomycetota</taxon>
        <taxon>Actinomycetes</taxon>
        <taxon>Pseudonocardiales</taxon>
        <taxon>Pseudonocardiaceae</taxon>
        <taxon>Kibdelosporangium</taxon>
    </lineage>
</organism>
<dbReference type="SUPFAM" id="SSF103473">
    <property type="entry name" value="MFS general substrate transporter"/>
    <property type="match status" value="1"/>
</dbReference>
<feature type="transmembrane region" description="Helical" evidence="9">
    <location>
        <begin position="42"/>
        <end position="64"/>
    </location>
</feature>
<keyword evidence="7 11" id="KW-0418">Kinase</keyword>
<comment type="catalytic activity">
    <reaction evidence="7">
        <text>dTMP + ATP = dTDP + ADP</text>
        <dbReference type="Rhea" id="RHEA:13517"/>
        <dbReference type="ChEBI" id="CHEBI:30616"/>
        <dbReference type="ChEBI" id="CHEBI:58369"/>
        <dbReference type="ChEBI" id="CHEBI:63528"/>
        <dbReference type="ChEBI" id="CHEBI:456216"/>
        <dbReference type="EC" id="2.7.4.9"/>
    </reaction>
</comment>
<keyword evidence="6 9" id="KW-0472">Membrane</keyword>
<dbReference type="InterPro" id="IPR027417">
    <property type="entry name" value="P-loop_NTPase"/>
</dbReference>
<feature type="transmembrane region" description="Helical" evidence="9">
    <location>
        <begin position="310"/>
        <end position="329"/>
    </location>
</feature>
<feature type="domain" description="Thymidylate kinase-like" evidence="10">
    <location>
        <begin position="505"/>
        <end position="625"/>
    </location>
</feature>
<dbReference type="GO" id="GO:0005886">
    <property type="term" value="C:plasma membrane"/>
    <property type="evidence" value="ECO:0007669"/>
    <property type="project" value="UniProtKB-SubCell"/>
</dbReference>
<dbReference type="STRING" id="860235.AOZ06_01910"/>